<dbReference type="Proteomes" id="UP000008229">
    <property type="component" value="Chromosome"/>
</dbReference>
<evidence type="ECO:0000313" key="1">
    <source>
        <dbReference type="EMBL" id="ADB50129.1"/>
    </source>
</evidence>
<sequence precursor="true">MTILSPKGKVEQLLGSVDHQQILKAMARSAVESAIAGVQPVVEGKGGGRAGQALDDAAGRGQRLAGPLKKASRPGLAVAGAIAGVTAVSAAVSSARKRGGS</sequence>
<dbReference type="KEGG" id="cwo:Cwoe_1702"/>
<accession>D3F153</accession>
<reference evidence="2" key="2">
    <citation type="submission" date="2010-01" db="EMBL/GenBank/DDBJ databases">
        <title>The complete genome of Conexibacter woesei DSM 14684.</title>
        <authorList>
            <consortium name="US DOE Joint Genome Institute (JGI-PGF)"/>
            <person name="Lucas S."/>
            <person name="Copeland A."/>
            <person name="Lapidus A."/>
            <person name="Glavina del Rio T."/>
            <person name="Dalin E."/>
            <person name="Tice H."/>
            <person name="Bruce D."/>
            <person name="Goodwin L."/>
            <person name="Pitluck S."/>
            <person name="Kyrpides N."/>
            <person name="Mavromatis K."/>
            <person name="Ivanova N."/>
            <person name="Mikhailova N."/>
            <person name="Chertkov O."/>
            <person name="Brettin T."/>
            <person name="Detter J.C."/>
            <person name="Han C."/>
            <person name="Larimer F."/>
            <person name="Land M."/>
            <person name="Hauser L."/>
            <person name="Markowitz V."/>
            <person name="Cheng J.-F."/>
            <person name="Hugenholtz P."/>
            <person name="Woyke T."/>
            <person name="Wu D."/>
            <person name="Pukall R."/>
            <person name="Steenblock K."/>
            <person name="Schneider S."/>
            <person name="Klenk H.-P."/>
            <person name="Eisen J.A."/>
        </authorList>
    </citation>
    <scope>NUCLEOTIDE SEQUENCE [LARGE SCALE GENOMIC DNA]</scope>
    <source>
        <strain evidence="2">DSM 14684 / CIP 108061 / JCM 11494 / NBRC 100937 / ID131577</strain>
    </source>
</reference>
<proteinExistence type="predicted"/>
<dbReference type="HOGENOM" id="CLU_2286720_0_0_11"/>
<dbReference type="AlphaFoldDB" id="D3F153"/>
<gene>
    <name evidence="1" type="ordered locus">Cwoe_1702</name>
</gene>
<name>D3F153_CONWI</name>
<evidence type="ECO:0000313" key="2">
    <source>
        <dbReference type="Proteomes" id="UP000008229"/>
    </source>
</evidence>
<organism evidence="1 2">
    <name type="scientific">Conexibacter woesei (strain DSM 14684 / CCUG 47730 / CIP 108061 / JCM 11494 / NBRC 100937 / ID131577)</name>
    <dbReference type="NCBI Taxonomy" id="469383"/>
    <lineage>
        <taxon>Bacteria</taxon>
        <taxon>Bacillati</taxon>
        <taxon>Actinomycetota</taxon>
        <taxon>Thermoleophilia</taxon>
        <taxon>Solirubrobacterales</taxon>
        <taxon>Conexibacteraceae</taxon>
        <taxon>Conexibacter</taxon>
    </lineage>
</organism>
<dbReference type="STRING" id="469383.Cwoe_1702"/>
<reference evidence="1 2" key="1">
    <citation type="journal article" date="2010" name="Stand. Genomic Sci.">
        <title>Complete genome sequence of Conexibacter woesei type strain (ID131577).</title>
        <authorList>
            <person name="Pukall R."/>
            <person name="Lapidus A."/>
            <person name="Glavina Del Rio T."/>
            <person name="Copeland A."/>
            <person name="Tice H."/>
            <person name="Cheng J.-F."/>
            <person name="Lucas S."/>
            <person name="Chen F."/>
            <person name="Nolan M."/>
            <person name="Bruce D."/>
            <person name="Goodwin L."/>
            <person name="Pitluck S."/>
            <person name="Mavromatis K."/>
            <person name="Ivanova N."/>
            <person name="Ovchinnikova G."/>
            <person name="Pati A."/>
            <person name="Chen A."/>
            <person name="Palaniappan K."/>
            <person name="Land M."/>
            <person name="Hauser L."/>
            <person name="Chang Y.-J."/>
            <person name="Jeffries C.D."/>
            <person name="Chain P."/>
            <person name="Meincke L."/>
            <person name="Sims D."/>
            <person name="Brettin T."/>
            <person name="Detter J.C."/>
            <person name="Rohde M."/>
            <person name="Goeker M."/>
            <person name="Bristow J."/>
            <person name="Eisen J.A."/>
            <person name="Markowitz V."/>
            <person name="Kyrpides N.C."/>
            <person name="Klenk H.-P."/>
            <person name="Hugenholtz P."/>
        </authorList>
    </citation>
    <scope>NUCLEOTIDE SEQUENCE [LARGE SCALE GENOMIC DNA]</scope>
    <source>
        <strain evidence="2">DSM 14684 / CIP 108061 / JCM 11494 / NBRC 100937 / ID131577</strain>
    </source>
</reference>
<dbReference type="RefSeq" id="WP_012933180.1">
    <property type="nucleotide sequence ID" value="NC_013739.1"/>
</dbReference>
<keyword evidence="2" id="KW-1185">Reference proteome</keyword>
<protein>
    <submittedName>
        <fullName evidence="1">Uncharacterized protein</fullName>
    </submittedName>
</protein>
<dbReference type="EMBL" id="CP001854">
    <property type="protein sequence ID" value="ADB50129.1"/>
    <property type="molecule type" value="Genomic_DNA"/>
</dbReference>